<dbReference type="RefSeq" id="WP_121898037.1">
    <property type="nucleotide sequence ID" value="NZ_RCNT01000005.1"/>
</dbReference>
<accession>A0A3L9XZ78</accession>
<dbReference type="SUPFAM" id="SSF53474">
    <property type="entry name" value="alpha/beta-Hydrolases"/>
    <property type="match status" value="1"/>
</dbReference>
<dbReference type="GO" id="GO:0016787">
    <property type="term" value="F:hydrolase activity"/>
    <property type="evidence" value="ECO:0007669"/>
    <property type="project" value="UniProtKB-KW"/>
</dbReference>
<evidence type="ECO:0000313" key="4">
    <source>
        <dbReference type="EMBL" id="RMA41931.1"/>
    </source>
</evidence>
<dbReference type="AlphaFoldDB" id="A0A3L9XZ78"/>
<protein>
    <submittedName>
        <fullName evidence="4">Alpha/beta fold hydrolase</fullName>
    </submittedName>
</protein>
<dbReference type="Gene3D" id="3.40.50.1820">
    <property type="entry name" value="alpha/beta hydrolase"/>
    <property type="match status" value="1"/>
</dbReference>
<organism evidence="4 5">
    <name type="scientific">Rhodophyticola porphyridii</name>
    <dbReference type="NCBI Taxonomy" id="1852017"/>
    <lineage>
        <taxon>Bacteria</taxon>
        <taxon>Pseudomonadati</taxon>
        <taxon>Pseudomonadota</taxon>
        <taxon>Alphaproteobacteria</taxon>
        <taxon>Rhodobacterales</taxon>
        <taxon>Roseobacteraceae</taxon>
        <taxon>Rhodophyticola</taxon>
    </lineage>
</organism>
<dbReference type="PANTHER" id="PTHR10655:SF17">
    <property type="entry name" value="LYSOPHOSPHOLIPASE-LIKE PROTEIN 1"/>
    <property type="match status" value="1"/>
</dbReference>
<comment type="caution">
    <text evidence="4">The sequence shown here is derived from an EMBL/GenBank/DDBJ whole genome shotgun (WGS) entry which is preliminary data.</text>
</comment>
<dbReference type="OrthoDB" id="9801763at2"/>
<gene>
    <name evidence="4" type="ORF">D9R08_10640</name>
</gene>
<proteinExistence type="inferred from homology"/>
<dbReference type="PANTHER" id="PTHR10655">
    <property type="entry name" value="LYSOPHOSPHOLIPASE-RELATED"/>
    <property type="match status" value="1"/>
</dbReference>
<keyword evidence="5" id="KW-1185">Reference proteome</keyword>
<evidence type="ECO:0000256" key="2">
    <source>
        <dbReference type="ARBA" id="ARBA00022801"/>
    </source>
</evidence>
<dbReference type="InterPro" id="IPR050565">
    <property type="entry name" value="LYPA1-2/EST-like"/>
</dbReference>
<evidence type="ECO:0000259" key="3">
    <source>
        <dbReference type="Pfam" id="PF02230"/>
    </source>
</evidence>
<dbReference type="EMBL" id="RCNT01000005">
    <property type="protein sequence ID" value="RMA41931.1"/>
    <property type="molecule type" value="Genomic_DNA"/>
</dbReference>
<evidence type="ECO:0000313" key="5">
    <source>
        <dbReference type="Proteomes" id="UP000281343"/>
    </source>
</evidence>
<dbReference type="InterPro" id="IPR003140">
    <property type="entry name" value="PLipase/COase/thioEstase"/>
</dbReference>
<dbReference type="InterPro" id="IPR029058">
    <property type="entry name" value="AB_hydrolase_fold"/>
</dbReference>
<keyword evidence="2 4" id="KW-0378">Hydrolase</keyword>
<dbReference type="Proteomes" id="UP000281343">
    <property type="component" value="Unassembled WGS sequence"/>
</dbReference>
<comment type="similarity">
    <text evidence="1">Belongs to the AB hydrolase superfamily. AB hydrolase 2 family.</text>
</comment>
<name>A0A3L9XZ78_9RHOB</name>
<feature type="domain" description="Phospholipase/carboxylesterase/thioesterase" evidence="3">
    <location>
        <begin position="14"/>
        <end position="215"/>
    </location>
</feature>
<dbReference type="Pfam" id="PF02230">
    <property type="entry name" value="Abhydrolase_2"/>
    <property type="match status" value="1"/>
</dbReference>
<evidence type="ECO:0000256" key="1">
    <source>
        <dbReference type="ARBA" id="ARBA00006499"/>
    </source>
</evidence>
<reference evidence="4 5" key="1">
    <citation type="submission" date="2018-10" db="EMBL/GenBank/DDBJ databases">
        <authorList>
            <person name="Jung H.S."/>
            <person name="Jeon C.O."/>
        </authorList>
    </citation>
    <scope>NUCLEOTIDE SEQUENCE [LARGE SCALE GENOMIC DNA]</scope>
    <source>
        <strain evidence="4 5">MA-7-27</strain>
    </source>
</reference>
<sequence length="224" mass="23715">MTRVLDFGRKAAQSGQADSLVVFLHGYGADGKDLLGLADPLADHLPNTVFVAPDAPERSAMNPMGFQWFPIPWIDGSSEEQAEQGMARAVEDLNAFLDAVMAEEGLQADRVALVGFSQGTMMGLHVAPRRDAEFAGVVGFSGRLLGPELLADEVRMRPPVLLIHGDADDVVPPQSLPEAAEALQGAGFDVYAHIMKGTGHGIAPDGLSVALAFLRDRFGAENPG</sequence>